<keyword evidence="1" id="KW-0472">Membrane</keyword>
<evidence type="ECO:0000313" key="2">
    <source>
        <dbReference type="EMBL" id="ROP43062.1"/>
    </source>
</evidence>
<proteinExistence type="predicted"/>
<evidence type="ECO:0000313" key="3">
    <source>
        <dbReference type="Proteomes" id="UP000276232"/>
    </source>
</evidence>
<feature type="transmembrane region" description="Helical" evidence="1">
    <location>
        <begin position="135"/>
        <end position="153"/>
    </location>
</feature>
<dbReference type="InParanoid" id="A0A3N1HL45"/>
<organism evidence="2 3">
    <name type="scientific">Pseudokineococcus lusitanus</name>
    <dbReference type="NCBI Taxonomy" id="763993"/>
    <lineage>
        <taxon>Bacteria</taxon>
        <taxon>Bacillati</taxon>
        <taxon>Actinomycetota</taxon>
        <taxon>Actinomycetes</taxon>
        <taxon>Kineosporiales</taxon>
        <taxon>Kineosporiaceae</taxon>
        <taxon>Pseudokineococcus</taxon>
    </lineage>
</organism>
<reference evidence="2 3" key="1">
    <citation type="journal article" date="2015" name="Stand. Genomic Sci.">
        <title>Genomic Encyclopedia of Bacterial and Archaeal Type Strains, Phase III: the genomes of soil and plant-associated and newly described type strains.</title>
        <authorList>
            <person name="Whitman W.B."/>
            <person name="Woyke T."/>
            <person name="Klenk H.P."/>
            <person name="Zhou Y."/>
            <person name="Lilburn T.G."/>
            <person name="Beck B.J."/>
            <person name="De Vos P."/>
            <person name="Vandamme P."/>
            <person name="Eisen J.A."/>
            <person name="Garrity G."/>
            <person name="Hugenholtz P."/>
            <person name="Kyrpides N.C."/>
        </authorList>
    </citation>
    <scope>NUCLEOTIDE SEQUENCE [LARGE SCALE GENOMIC DNA]</scope>
    <source>
        <strain evidence="2 3">CECT 7306</strain>
    </source>
</reference>
<protein>
    <submittedName>
        <fullName evidence="2">Uncharacterized protein</fullName>
    </submittedName>
</protein>
<sequence length="169" mass="17635">MSPAAVPAARRVVAEARGACHRPTTALRGVVPAVLDGVLVGTWYGTDADPRPGRRRRRAVVSAAWLAALAVQEGATALRHPGGPQALAAEPYPPHERAYLVRSVAVSAAWTVVGLAGEVPRRRLLRRRPSAHHRLGLLVAAGFALSVLPVHLARAGAAAAQRASATGTR</sequence>
<dbReference type="RefSeq" id="WP_123379782.1">
    <property type="nucleotide sequence ID" value="NZ_RJKN01000004.1"/>
</dbReference>
<comment type="caution">
    <text evidence="2">The sequence shown here is derived from an EMBL/GenBank/DDBJ whole genome shotgun (WGS) entry which is preliminary data.</text>
</comment>
<name>A0A3N1HL45_9ACTN</name>
<dbReference type="Proteomes" id="UP000276232">
    <property type="component" value="Unassembled WGS sequence"/>
</dbReference>
<evidence type="ECO:0000256" key="1">
    <source>
        <dbReference type="SAM" id="Phobius"/>
    </source>
</evidence>
<accession>A0A3N1HL45</accession>
<keyword evidence="3" id="KW-1185">Reference proteome</keyword>
<dbReference type="AlphaFoldDB" id="A0A3N1HL45"/>
<dbReference type="EMBL" id="RJKN01000004">
    <property type="protein sequence ID" value="ROP43062.1"/>
    <property type="molecule type" value="Genomic_DNA"/>
</dbReference>
<keyword evidence="1" id="KW-1133">Transmembrane helix</keyword>
<keyword evidence="1" id="KW-0812">Transmembrane</keyword>
<gene>
    <name evidence="2" type="ORF">EDC03_1657</name>
</gene>